<organism evidence="1 2">
    <name type="scientific">Mesorhizobium intechi</name>
    <dbReference type="NCBI Taxonomy" id="537601"/>
    <lineage>
        <taxon>Bacteria</taxon>
        <taxon>Pseudomonadati</taxon>
        <taxon>Pseudomonadota</taxon>
        <taxon>Alphaproteobacteria</taxon>
        <taxon>Hyphomicrobiales</taxon>
        <taxon>Phyllobacteriaceae</taxon>
        <taxon>Mesorhizobium</taxon>
    </lineage>
</organism>
<evidence type="ECO:0000313" key="2">
    <source>
        <dbReference type="Proteomes" id="UP000235507"/>
    </source>
</evidence>
<proteinExistence type="predicted"/>
<protein>
    <submittedName>
        <fullName evidence="1">Isopenicillin N synthase family oxygenase</fullName>
    </submittedName>
</protein>
<sequence>EIFEPFLYGDYLWEAATNFVEMSGIKHLRQPRRAKAS</sequence>
<reference evidence="1" key="1">
    <citation type="submission" date="2019-07" db="EMBL/GenBank/DDBJ databases">
        <title>Mesorhizobum intechiensis sp. nov. isolated from nodules of Lotus tenuis growing in lowlands of the Flooding Pampa, Argentina.</title>
        <authorList>
            <person name="Estrella M.J."/>
            <person name="Torres Tejerizo G.A."/>
            <person name="Cumpa Velazquez L.M."/>
            <person name="Fontana F."/>
            <person name="Hansen L."/>
            <person name="Pistorio M."/>
            <person name="Sannazzaro A.I."/>
        </authorList>
    </citation>
    <scope>NUCLEOTIDE SEQUENCE</scope>
    <source>
        <strain evidence="1">BD68</strain>
    </source>
</reference>
<keyword evidence="2" id="KW-1185">Reference proteome</keyword>
<name>A0A8T9AJP8_9HYPH</name>
<feature type="non-terminal residue" evidence="1">
    <location>
        <position position="1"/>
    </location>
</feature>
<evidence type="ECO:0000313" key="1">
    <source>
        <dbReference type="EMBL" id="TSE03946.1"/>
    </source>
</evidence>
<dbReference type="EMBL" id="PNOT02000290">
    <property type="protein sequence ID" value="TSE03946.1"/>
    <property type="molecule type" value="Genomic_DNA"/>
</dbReference>
<gene>
    <name evidence="1" type="ORF">C1D09_024900</name>
</gene>
<dbReference type="AlphaFoldDB" id="A0A8T9AJP8"/>
<accession>A0A8T9AJP8</accession>
<dbReference type="Proteomes" id="UP000235507">
    <property type="component" value="Unassembled WGS sequence"/>
</dbReference>
<comment type="caution">
    <text evidence="1">The sequence shown here is derived from an EMBL/GenBank/DDBJ whole genome shotgun (WGS) entry which is preliminary data.</text>
</comment>